<dbReference type="STRING" id="47866.GA0074694_2044"/>
<sequence>MAHWRPGEDGPATLRAYLETLELPDGVSLDTDKKGALGLGMAAWVKAWAQGLRGETTPDGHPYTLDAVAALSGNLTTKPTVGNYWREVAPPLPPPPDHVVHWRPGGDGPVTLRAYLETVELPDRVSLDPDKKGRLGLGMAAWVKAWAQGLRGETTPYGHPYTQGAVVTLSGNLIIKSTVGRYWREAAPLPEPPDHVAHWRPGEDGPATLQGSP</sequence>
<feature type="region of interest" description="Disordered" evidence="1">
    <location>
        <begin position="190"/>
        <end position="213"/>
    </location>
</feature>
<dbReference type="AlphaFoldDB" id="A0A1C6RK30"/>
<reference evidence="3" key="1">
    <citation type="submission" date="2016-06" db="EMBL/GenBank/DDBJ databases">
        <authorList>
            <person name="Varghese N."/>
        </authorList>
    </citation>
    <scope>NUCLEOTIDE SEQUENCE [LARGE SCALE GENOMIC DNA]</scope>
    <source>
        <strain evidence="3">DSM 46123</strain>
    </source>
</reference>
<evidence type="ECO:0000313" key="2">
    <source>
        <dbReference type="EMBL" id="SCL17541.1"/>
    </source>
</evidence>
<evidence type="ECO:0000256" key="1">
    <source>
        <dbReference type="SAM" id="MobiDB-lite"/>
    </source>
</evidence>
<protein>
    <submittedName>
        <fullName evidence="2">Uncharacterized protein</fullName>
    </submittedName>
</protein>
<keyword evidence="3" id="KW-1185">Reference proteome</keyword>
<evidence type="ECO:0000313" key="3">
    <source>
        <dbReference type="Proteomes" id="UP000198906"/>
    </source>
</evidence>
<organism evidence="2 3">
    <name type="scientific">Micromonospora inyonensis</name>
    <dbReference type="NCBI Taxonomy" id="47866"/>
    <lineage>
        <taxon>Bacteria</taxon>
        <taxon>Bacillati</taxon>
        <taxon>Actinomycetota</taxon>
        <taxon>Actinomycetes</taxon>
        <taxon>Micromonosporales</taxon>
        <taxon>Micromonosporaceae</taxon>
        <taxon>Micromonospora</taxon>
    </lineage>
</organism>
<name>A0A1C6RK30_9ACTN</name>
<dbReference type="Proteomes" id="UP000198906">
    <property type="component" value="Unassembled WGS sequence"/>
</dbReference>
<proteinExistence type="predicted"/>
<feature type="compositionally biased region" description="Basic and acidic residues" evidence="1">
    <location>
        <begin position="192"/>
        <end position="203"/>
    </location>
</feature>
<gene>
    <name evidence="2" type="ORF">GA0074694_2044</name>
</gene>
<accession>A0A1C6RK30</accession>
<dbReference type="EMBL" id="FMHU01000001">
    <property type="protein sequence ID" value="SCL17541.1"/>
    <property type="molecule type" value="Genomic_DNA"/>
</dbReference>